<dbReference type="FunFam" id="1.10.2020.20:FF:000001">
    <property type="entry name" value="Proteasomal ubiquitin receptor ADRM1"/>
    <property type="match status" value="1"/>
</dbReference>
<dbReference type="Gene3D" id="2.30.29.70">
    <property type="entry name" value="Proteasomal ubiquitin receptor Rpn13/ADRM1"/>
    <property type="match status" value="1"/>
</dbReference>
<feature type="compositionally biased region" description="Low complexity" evidence="7">
    <location>
        <begin position="206"/>
        <end position="242"/>
    </location>
</feature>
<evidence type="ECO:0000256" key="7">
    <source>
        <dbReference type="SAM" id="MobiDB-lite"/>
    </source>
</evidence>
<dbReference type="GeneTree" id="ENSGT00390000013839"/>
<dbReference type="InterPro" id="IPR006773">
    <property type="entry name" value="Rpn13/ADRM1"/>
</dbReference>
<evidence type="ECO:0000256" key="3">
    <source>
        <dbReference type="ARBA" id="ARBA00009216"/>
    </source>
</evidence>
<dbReference type="GO" id="GO:0005634">
    <property type="term" value="C:nucleus"/>
    <property type="evidence" value="ECO:0007669"/>
    <property type="project" value="UniProtKB-SubCell"/>
</dbReference>
<dbReference type="Pfam" id="PF04683">
    <property type="entry name" value="Rpn13_ADRM1_Pru"/>
    <property type="match status" value="1"/>
</dbReference>
<feature type="region of interest" description="Disordered" evidence="7">
    <location>
        <begin position="369"/>
        <end position="401"/>
    </location>
</feature>
<dbReference type="FunFam" id="2.30.29.70:FF:000001">
    <property type="entry name" value="Proteasomal ubiquitin receptor ADRM1"/>
    <property type="match status" value="1"/>
</dbReference>
<comment type="subcellular location">
    <subcellularLocation>
        <location evidence="2">Cytoplasm</location>
    </subcellularLocation>
    <subcellularLocation>
        <location evidence="1">Nucleus</location>
    </subcellularLocation>
</comment>
<reference evidence="10" key="2">
    <citation type="submission" date="2025-08" db="UniProtKB">
        <authorList>
            <consortium name="Ensembl"/>
        </authorList>
    </citation>
    <scope>IDENTIFICATION</scope>
</reference>
<name>H2ZCZ9_CIOSA</name>
<evidence type="ECO:0000256" key="2">
    <source>
        <dbReference type="ARBA" id="ARBA00004496"/>
    </source>
</evidence>
<sequence length="401" mass="43798">KFNQQYIMSLFGNSSGSSSKNLVEFRAGKMFLKGTTVSPDKRKGQVYVYQADDNLMHFCWKDRTSGRVEDDLIIFPDDCELKKVAQCKTGRVFLLTFKSSSRKLFFWMQEPKADKDDEYCKKVNDSLNNPPQPGQGSGGGSADLGGMDNNIQDLLNNMDQQQLLQLMAGGGLGNLISPGKTAGYMFFINLFNIRQAKGTESRSRSSRNPAAAAASPRSTSITTPQRATETPATPAAPAAEIPHSQKNKKKNVRPQTPAVQPAVQLSQLQDILFQMGTPKQEPKTQIDLADAITPDAMIPILADQKVVQERLKPFLPEGQEFSSTEQELRDTVRSPQLRQAISSFGSALASGQLAPLLAQFGLPEAAQAAASKGDVEGFAKAMQEPEKKASAEDEEEEMSVD</sequence>
<dbReference type="GO" id="GO:0005737">
    <property type="term" value="C:cytoplasm"/>
    <property type="evidence" value="ECO:0007669"/>
    <property type="project" value="UniProtKB-SubCell"/>
</dbReference>
<dbReference type="InterPro" id="IPR044867">
    <property type="entry name" value="DEUBAD_dom"/>
</dbReference>
<protein>
    <submittedName>
        <fullName evidence="10">Uncharacterized protein</fullName>
    </submittedName>
</protein>
<proteinExistence type="inferred from homology"/>
<dbReference type="GO" id="GO:0070628">
    <property type="term" value="F:proteasome binding"/>
    <property type="evidence" value="ECO:0007669"/>
    <property type="project" value="TreeGrafter"/>
</dbReference>
<evidence type="ECO:0000259" key="9">
    <source>
        <dbReference type="PROSITE" id="PS51917"/>
    </source>
</evidence>
<comment type="similarity">
    <text evidence="3">Belongs to the ADRM1 family.</text>
</comment>
<dbReference type="Gene3D" id="1.10.2020.20">
    <property type="match status" value="1"/>
</dbReference>
<dbReference type="eggNOG" id="KOG3037">
    <property type="taxonomic scope" value="Eukaryota"/>
</dbReference>
<dbReference type="Ensembl" id="ENSCSAVT00000015643.1">
    <property type="protein sequence ID" value="ENSCSAVP00000015465.1"/>
    <property type="gene ID" value="ENSCSAVG00000009079.1"/>
</dbReference>
<keyword evidence="4" id="KW-0963">Cytoplasm</keyword>
<dbReference type="InterPro" id="IPR032368">
    <property type="entry name" value="RPN13_DEUBAD"/>
</dbReference>
<dbReference type="GO" id="GO:0008541">
    <property type="term" value="C:proteasome regulatory particle, lid subcomplex"/>
    <property type="evidence" value="ECO:0007669"/>
    <property type="project" value="TreeGrafter"/>
</dbReference>
<feature type="region of interest" description="Disordered" evidence="7">
    <location>
        <begin position="199"/>
        <end position="258"/>
    </location>
</feature>
<organism evidence="10 11">
    <name type="scientific">Ciona savignyi</name>
    <name type="common">Pacific transparent sea squirt</name>
    <dbReference type="NCBI Taxonomy" id="51511"/>
    <lineage>
        <taxon>Eukaryota</taxon>
        <taxon>Metazoa</taxon>
        <taxon>Chordata</taxon>
        <taxon>Tunicata</taxon>
        <taxon>Ascidiacea</taxon>
        <taxon>Phlebobranchia</taxon>
        <taxon>Cionidae</taxon>
        <taxon>Ciona</taxon>
    </lineage>
</organism>
<dbReference type="InParanoid" id="H2ZCZ9"/>
<dbReference type="PANTHER" id="PTHR12225:SF0">
    <property type="entry name" value="PROTEASOMAL UBIQUITIN RECEPTOR ADRM1"/>
    <property type="match status" value="1"/>
</dbReference>
<keyword evidence="11" id="KW-1185">Reference proteome</keyword>
<feature type="compositionally biased region" description="Acidic residues" evidence="7">
    <location>
        <begin position="392"/>
        <end position="401"/>
    </location>
</feature>
<evidence type="ECO:0000256" key="5">
    <source>
        <dbReference type="ARBA" id="ARBA00022942"/>
    </source>
</evidence>
<dbReference type="PROSITE" id="PS51916">
    <property type="entry name" value="DEUBAD"/>
    <property type="match status" value="1"/>
</dbReference>
<evidence type="ECO:0000259" key="8">
    <source>
        <dbReference type="PROSITE" id="PS51916"/>
    </source>
</evidence>
<dbReference type="CDD" id="cd13314">
    <property type="entry name" value="PH_Rpn13"/>
    <property type="match status" value="1"/>
</dbReference>
<evidence type="ECO:0000256" key="6">
    <source>
        <dbReference type="ARBA" id="ARBA00023242"/>
    </source>
</evidence>
<dbReference type="GO" id="GO:0061133">
    <property type="term" value="F:endopeptidase activator activity"/>
    <property type="evidence" value="ECO:0007669"/>
    <property type="project" value="TreeGrafter"/>
</dbReference>
<dbReference type="Pfam" id="PF16550">
    <property type="entry name" value="RPN13_C"/>
    <property type="match status" value="1"/>
</dbReference>
<dbReference type="InterPro" id="IPR038108">
    <property type="entry name" value="RPN13_DEUBAD_sf"/>
</dbReference>
<dbReference type="InterPro" id="IPR044868">
    <property type="entry name" value="Rpn13/ADRM1_Pru"/>
</dbReference>
<dbReference type="PANTHER" id="PTHR12225">
    <property type="entry name" value="ADHESION REGULATING MOLECULE 1 110 KDA CELL MEMBRANE GLYCOPROTEIN"/>
    <property type="match status" value="1"/>
</dbReference>
<evidence type="ECO:0000313" key="10">
    <source>
        <dbReference type="Ensembl" id="ENSCSAVP00000015465.1"/>
    </source>
</evidence>
<dbReference type="FunCoup" id="H2ZCZ9">
    <property type="interactions" value="897"/>
</dbReference>
<keyword evidence="5" id="KW-0647">Proteasome</keyword>
<dbReference type="InterPro" id="IPR038633">
    <property type="entry name" value="Rpn13/ADRM1_Pru_sf"/>
</dbReference>
<reference evidence="10" key="3">
    <citation type="submission" date="2025-09" db="UniProtKB">
        <authorList>
            <consortium name="Ensembl"/>
        </authorList>
    </citation>
    <scope>IDENTIFICATION</scope>
</reference>
<feature type="region of interest" description="Disordered" evidence="7">
    <location>
        <begin position="121"/>
        <end position="152"/>
    </location>
</feature>
<dbReference type="STRING" id="51511.ENSCSAVP00000015465"/>
<evidence type="ECO:0000313" key="11">
    <source>
        <dbReference type="Proteomes" id="UP000007875"/>
    </source>
</evidence>
<dbReference type="OMA" id="SNQRHFF"/>
<reference evidence="11" key="1">
    <citation type="submission" date="2003-08" db="EMBL/GenBank/DDBJ databases">
        <authorList>
            <person name="Birren B."/>
            <person name="Nusbaum C."/>
            <person name="Abebe A."/>
            <person name="Abouelleil A."/>
            <person name="Adekoya E."/>
            <person name="Ait-zahra M."/>
            <person name="Allen N."/>
            <person name="Allen T."/>
            <person name="An P."/>
            <person name="Anderson M."/>
            <person name="Anderson S."/>
            <person name="Arachchi H."/>
            <person name="Armbruster J."/>
            <person name="Bachantsang P."/>
            <person name="Baldwin J."/>
            <person name="Barry A."/>
            <person name="Bayul T."/>
            <person name="Blitshsteyn B."/>
            <person name="Bloom T."/>
            <person name="Blye J."/>
            <person name="Boguslavskiy L."/>
            <person name="Borowsky M."/>
            <person name="Boukhgalter B."/>
            <person name="Brunache A."/>
            <person name="Butler J."/>
            <person name="Calixte N."/>
            <person name="Calvo S."/>
            <person name="Camarata J."/>
            <person name="Campo K."/>
            <person name="Chang J."/>
            <person name="Cheshatsang Y."/>
            <person name="Citroen M."/>
            <person name="Collymore A."/>
            <person name="Considine T."/>
            <person name="Cook A."/>
            <person name="Cooke P."/>
            <person name="Corum B."/>
            <person name="Cuomo C."/>
            <person name="David R."/>
            <person name="Dawoe T."/>
            <person name="Degray S."/>
            <person name="Dodge S."/>
            <person name="Dooley K."/>
            <person name="Dorje P."/>
            <person name="Dorjee K."/>
            <person name="Dorris L."/>
            <person name="Duffey N."/>
            <person name="Dupes A."/>
            <person name="Elkins T."/>
            <person name="Engels R."/>
            <person name="Erickson J."/>
            <person name="Farina A."/>
            <person name="Faro S."/>
            <person name="Ferreira P."/>
            <person name="Fischer H."/>
            <person name="Fitzgerald M."/>
            <person name="Foley K."/>
            <person name="Gage D."/>
            <person name="Galagan J."/>
            <person name="Gearin G."/>
            <person name="Gnerre S."/>
            <person name="Gnirke A."/>
            <person name="Goyette A."/>
            <person name="Graham J."/>
            <person name="Grandbois E."/>
            <person name="Gyaltsen K."/>
            <person name="Hafez N."/>
            <person name="Hagopian D."/>
            <person name="Hagos B."/>
            <person name="Hall J."/>
            <person name="Hatcher B."/>
            <person name="Heller A."/>
            <person name="Higgins H."/>
            <person name="Honan T."/>
            <person name="Horn A."/>
            <person name="Houde N."/>
            <person name="Hughes L."/>
            <person name="Hulme W."/>
            <person name="Husby E."/>
            <person name="Iliev I."/>
            <person name="Jaffe D."/>
            <person name="Jones C."/>
            <person name="Kamal M."/>
            <person name="Kamat A."/>
            <person name="Kamvysselis M."/>
            <person name="Karlsson E."/>
            <person name="Kells C."/>
            <person name="Kieu A."/>
            <person name="Kisner P."/>
            <person name="Kodira C."/>
            <person name="Kulbokas E."/>
            <person name="Labutti K."/>
            <person name="Lama D."/>
            <person name="Landers T."/>
            <person name="Leger J."/>
            <person name="Levine S."/>
            <person name="Lewis D."/>
            <person name="Lewis T."/>
            <person name="Lindblad-toh K."/>
            <person name="Liu X."/>
            <person name="Lokyitsang T."/>
            <person name="Lokyitsang Y."/>
            <person name="Lucien O."/>
            <person name="Lui A."/>
            <person name="Ma L.J."/>
            <person name="Mabbitt R."/>
            <person name="Macdonald J."/>
            <person name="Maclean C."/>
            <person name="Major J."/>
            <person name="Manning J."/>
            <person name="Marabella R."/>
            <person name="Maru K."/>
            <person name="Matthews C."/>
            <person name="Mauceli E."/>
            <person name="Mccarthy M."/>
            <person name="Mcdonough S."/>
            <person name="Mcghee T."/>
            <person name="Meldrim J."/>
            <person name="Meneus L."/>
            <person name="Mesirov J."/>
            <person name="Mihalev A."/>
            <person name="Mihova T."/>
            <person name="Mikkelsen T."/>
            <person name="Mlenga V."/>
            <person name="Moru K."/>
            <person name="Mozes J."/>
            <person name="Mulrain L."/>
            <person name="Munson G."/>
            <person name="Naylor J."/>
            <person name="Newes C."/>
            <person name="Nguyen C."/>
            <person name="Nguyen N."/>
            <person name="Nguyen T."/>
            <person name="Nicol R."/>
            <person name="Nielsen C."/>
            <person name="Nizzari M."/>
            <person name="Norbu C."/>
            <person name="Norbu N."/>
            <person name="O'donnell P."/>
            <person name="Okoawo O."/>
            <person name="O'leary S."/>
            <person name="Omotosho B."/>
            <person name="O'neill K."/>
            <person name="Osman S."/>
            <person name="Parker S."/>
            <person name="Perrin D."/>
            <person name="Phunkhang P."/>
            <person name="Piqani B."/>
            <person name="Purcell S."/>
            <person name="Rachupka T."/>
            <person name="Ramasamy U."/>
            <person name="Rameau R."/>
            <person name="Ray V."/>
            <person name="Raymond C."/>
            <person name="Retta R."/>
            <person name="Richardson S."/>
            <person name="Rise C."/>
            <person name="Rodriguez J."/>
            <person name="Rogers J."/>
            <person name="Rogov P."/>
            <person name="Rutman M."/>
            <person name="Schupbach R."/>
            <person name="Seaman C."/>
            <person name="Settipalli S."/>
            <person name="Sharpe T."/>
            <person name="Sheridan J."/>
            <person name="Sherpa N."/>
            <person name="Shi J."/>
            <person name="Smirnov S."/>
            <person name="Smith C."/>
            <person name="Sougnez C."/>
            <person name="Spencer B."/>
            <person name="Stalker J."/>
            <person name="Stange-thomann N."/>
            <person name="Stavropoulos S."/>
            <person name="Stetson K."/>
            <person name="Stone C."/>
            <person name="Stone S."/>
            <person name="Stubbs M."/>
            <person name="Talamas J."/>
            <person name="Tchuinga P."/>
            <person name="Tenzing P."/>
            <person name="Tesfaye S."/>
            <person name="Theodore J."/>
            <person name="Thoulutsang Y."/>
            <person name="Topham K."/>
            <person name="Towey S."/>
            <person name="Tsamla T."/>
            <person name="Tsomo N."/>
            <person name="Vallee D."/>
            <person name="Vassiliev H."/>
            <person name="Venkataraman V."/>
            <person name="Vinson J."/>
            <person name="Vo A."/>
            <person name="Wade C."/>
            <person name="Wang S."/>
            <person name="Wangchuk T."/>
            <person name="Wangdi T."/>
            <person name="Whittaker C."/>
            <person name="Wilkinson J."/>
            <person name="Wu Y."/>
            <person name="Wyman D."/>
            <person name="Yadav S."/>
            <person name="Yang S."/>
            <person name="Yang X."/>
            <person name="Yeager S."/>
            <person name="Yee E."/>
            <person name="Young G."/>
            <person name="Zainoun J."/>
            <person name="Zembeck L."/>
            <person name="Zimmer A."/>
            <person name="Zody M."/>
            <person name="Lander E."/>
        </authorList>
    </citation>
    <scope>NUCLEOTIDE SEQUENCE [LARGE SCALE GENOMIC DNA]</scope>
</reference>
<evidence type="ECO:0000256" key="1">
    <source>
        <dbReference type="ARBA" id="ARBA00004123"/>
    </source>
</evidence>
<accession>H2ZCZ9</accession>
<keyword evidence="6" id="KW-0539">Nucleus</keyword>
<feature type="domain" description="DEUBAD" evidence="8">
    <location>
        <begin position="279"/>
        <end position="392"/>
    </location>
</feature>
<feature type="domain" description="Pru" evidence="9">
    <location>
        <begin position="17"/>
        <end position="130"/>
    </location>
</feature>
<dbReference type="Proteomes" id="UP000007875">
    <property type="component" value="Unassembled WGS sequence"/>
</dbReference>
<evidence type="ECO:0000256" key="4">
    <source>
        <dbReference type="ARBA" id="ARBA00022490"/>
    </source>
</evidence>
<dbReference type="AlphaFoldDB" id="H2ZCZ9"/>
<feature type="compositionally biased region" description="Basic and acidic residues" evidence="7">
    <location>
        <begin position="373"/>
        <end position="391"/>
    </location>
</feature>
<dbReference type="PROSITE" id="PS51917">
    <property type="entry name" value="PRU"/>
    <property type="match status" value="1"/>
</dbReference>